<reference evidence="1 2" key="1">
    <citation type="submission" date="2019-11" db="EMBL/GenBank/DDBJ databases">
        <title>Whole-genome sequence of the anaerobic purple sulfur bacterium Allochromatium palmeri DSM 15591.</title>
        <authorList>
            <person name="Kyndt J.A."/>
            <person name="Meyer T.E."/>
        </authorList>
    </citation>
    <scope>NUCLEOTIDE SEQUENCE [LARGE SCALE GENOMIC DNA]</scope>
    <source>
        <strain evidence="1 2">DSM 15591</strain>
    </source>
</reference>
<proteinExistence type="predicted"/>
<dbReference type="AlphaFoldDB" id="A0A6N8E800"/>
<dbReference type="PANTHER" id="PTHR30595:SF6">
    <property type="entry name" value="SCHLAFEN ALBA-2 DOMAIN-CONTAINING PROTEIN"/>
    <property type="match status" value="1"/>
</dbReference>
<evidence type="ECO:0000313" key="1">
    <source>
        <dbReference type="EMBL" id="MTW19701.1"/>
    </source>
</evidence>
<keyword evidence="2" id="KW-1185">Reference proteome</keyword>
<dbReference type="OrthoDB" id="34589at2"/>
<comment type="caution">
    <text evidence="1">The sequence shown here is derived from an EMBL/GenBank/DDBJ whole genome shotgun (WGS) entry which is preliminary data.</text>
</comment>
<dbReference type="InterPro" id="IPR038475">
    <property type="entry name" value="RecG_C_sf"/>
</dbReference>
<name>A0A6N8E800_9GAMM</name>
<evidence type="ECO:0000313" key="2">
    <source>
        <dbReference type="Proteomes" id="UP000434044"/>
    </source>
</evidence>
<sequence>MIVICMLNLRMVGLSRRRCHGIRTSRLSDLNLAKLDQYFQTYGFDLSAEDDKERLLRNADLMTDQRQVTVAGLLLFGIHPQRYLPFAAISIARFAGTEIADELLDQQVIDGPLDQQVDSALAVIKRNLFRPSRIESTRTVDSRFQYPDRVFRELIVNAVVHRNYAIHGSRIRLLMFEDRIEFISPGRLPNSVTVEKLRVGVSCAVNPIILRYMENLRYVDKLGRGLPMVYRAAEQAGKRIDCEEFGEEFRVVLQL</sequence>
<dbReference type="EMBL" id="WNKT01000001">
    <property type="protein sequence ID" value="MTW19701.1"/>
    <property type="molecule type" value="Genomic_DNA"/>
</dbReference>
<accession>A0A6N8E800</accession>
<dbReference type="Pfam" id="PF13749">
    <property type="entry name" value="HATPase_c_4"/>
    <property type="match status" value="1"/>
</dbReference>
<organism evidence="1 2">
    <name type="scientific">Allochromatium palmeri</name>
    <dbReference type="NCBI Taxonomy" id="231048"/>
    <lineage>
        <taxon>Bacteria</taxon>
        <taxon>Pseudomonadati</taxon>
        <taxon>Pseudomonadota</taxon>
        <taxon>Gammaproteobacteria</taxon>
        <taxon>Chromatiales</taxon>
        <taxon>Chromatiaceae</taxon>
        <taxon>Allochromatium</taxon>
    </lineage>
</organism>
<dbReference type="Gene3D" id="3.30.565.60">
    <property type="match status" value="1"/>
</dbReference>
<dbReference type="Proteomes" id="UP000434044">
    <property type="component" value="Unassembled WGS sequence"/>
</dbReference>
<dbReference type="PANTHER" id="PTHR30595">
    <property type="entry name" value="GLPR-RELATED TRANSCRIPTIONAL REPRESSOR"/>
    <property type="match status" value="1"/>
</dbReference>
<gene>
    <name evidence="1" type="ORF">GJ668_01170</name>
</gene>
<protein>
    <submittedName>
        <fullName evidence="1">Uncharacterized protein</fullName>
    </submittedName>
</protein>